<sequence>MKPEVFHVSPRTISIGPVDRSTADSADAEPQLSIISFELEKGLYGESSYSQWGFLNLIEG</sequence>
<evidence type="ECO:0000313" key="1">
    <source>
        <dbReference type="EMBL" id="SVA18181.1"/>
    </source>
</evidence>
<organism evidence="1">
    <name type="scientific">marine metagenome</name>
    <dbReference type="NCBI Taxonomy" id="408172"/>
    <lineage>
        <taxon>unclassified sequences</taxon>
        <taxon>metagenomes</taxon>
        <taxon>ecological metagenomes</taxon>
    </lineage>
</organism>
<reference evidence="1" key="1">
    <citation type="submission" date="2018-05" db="EMBL/GenBank/DDBJ databases">
        <authorList>
            <person name="Lanie J.A."/>
            <person name="Ng W.-L."/>
            <person name="Kazmierczak K.M."/>
            <person name="Andrzejewski T.M."/>
            <person name="Davidsen T.M."/>
            <person name="Wayne K.J."/>
            <person name="Tettelin H."/>
            <person name="Glass J.I."/>
            <person name="Rusch D."/>
            <person name="Podicherti R."/>
            <person name="Tsui H.-C.T."/>
            <person name="Winkler M.E."/>
        </authorList>
    </citation>
    <scope>NUCLEOTIDE SEQUENCE</scope>
</reference>
<gene>
    <name evidence="1" type="ORF">METZ01_LOCUS71035</name>
</gene>
<name>A0A381TRU2_9ZZZZ</name>
<proteinExistence type="predicted"/>
<accession>A0A381TRU2</accession>
<protein>
    <submittedName>
        <fullName evidence="1">Uncharacterized protein</fullName>
    </submittedName>
</protein>
<dbReference type="AlphaFoldDB" id="A0A381TRU2"/>
<dbReference type="EMBL" id="UINC01004973">
    <property type="protein sequence ID" value="SVA18181.1"/>
    <property type="molecule type" value="Genomic_DNA"/>
</dbReference>